<gene>
    <name evidence="1" type="ORF">LRS1606.246</name>
</gene>
<dbReference type="AlphaFoldDB" id="A0A097SQ82"/>
<dbReference type="PANTHER" id="PTHR40658">
    <property type="match status" value="1"/>
</dbReference>
<dbReference type="EMBL" id="KJ605395">
    <property type="protein sequence ID" value="AIU93680.1"/>
    <property type="molecule type" value="Genomic_DNA"/>
</dbReference>
<evidence type="ECO:0008006" key="2">
    <source>
        <dbReference type="Google" id="ProtNLM"/>
    </source>
</evidence>
<dbReference type="SUPFAM" id="SSF109854">
    <property type="entry name" value="DinB/YfiT-like putative metalloenzymes"/>
    <property type="match status" value="1"/>
</dbReference>
<organism evidence="1">
    <name type="scientific">Rhodococcus sp. NS1</name>
    <dbReference type="NCBI Taxonomy" id="402236"/>
    <lineage>
        <taxon>Bacteria</taxon>
        <taxon>Bacillati</taxon>
        <taxon>Actinomycetota</taxon>
        <taxon>Actinomycetes</taxon>
        <taxon>Mycobacteriales</taxon>
        <taxon>Nocardiaceae</taxon>
        <taxon>Rhodococcus</taxon>
    </lineage>
</organism>
<dbReference type="PANTHER" id="PTHR40658:SF3">
    <property type="entry name" value="CLBS_DFSB FAMILY FOUR-HELIX BUNDLE PROTEIN"/>
    <property type="match status" value="1"/>
</dbReference>
<dbReference type="Pfam" id="PF08020">
    <property type="entry name" value="DUF1706"/>
    <property type="match status" value="1"/>
</dbReference>
<sequence length="206" mass="23545">MEVILHMLPSGLHPAHYRLVRLLGRSGGVAFGPHRKKEDVVVPASRNELISGIEKAFSRLCDDLDRVPPESVREAVLEGHVKGTSMSPADLVAYLIGWNEQVLTWHQRRAAGLPDEFPAQGIKWNELGLLAQRYYAEHQDESWASLRLRLADAKRKIMELVEGYSDEELYGSPWYGKWTMGRMISLNTLSPYTNARNRIRRWLRAL</sequence>
<protein>
    <recommendedName>
        <fullName evidence="2">ClbS/DfsB family four-helix bundle protein</fullName>
    </recommendedName>
</protein>
<reference evidence="1" key="1">
    <citation type="submission" date="2014-03" db="EMBL/GenBank/DDBJ databases">
        <authorList>
            <person name="Zhang G."/>
            <person name="Zhu L."/>
            <person name="Fang P."/>
        </authorList>
    </citation>
    <scope>NUCLEOTIDE SEQUENCE</scope>
    <source>
        <strain evidence="1">NS1</strain>
        <plasmid evidence="1">pNSL1</plasmid>
    </source>
</reference>
<dbReference type="InterPro" id="IPR034660">
    <property type="entry name" value="DinB/YfiT-like"/>
</dbReference>
<proteinExistence type="predicted"/>
<dbReference type="InterPro" id="IPR012550">
    <property type="entry name" value="DUF1706"/>
</dbReference>
<accession>A0A097SQ82</accession>
<name>A0A097SQ82_9NOCA</name>
<geneLocation type="plasmid" evidence="1">
    <name>pNSL1</name>
</geneLocation>
<keyword evidence="1" id="KW-0614">Plasmid</keyword>
<dbReference type="Gene3D" id="1.20.120.450">
    <property type="entry name" value="dinb family like domain"/>
    <property type="match status" value="1"/>
</dbReference>
<evidence type="ECO:0000313" key="1">
    <source>
        <dbReference type="EMBL" id="AIU93680.1"/>
    </source>
</evidence>